<keyword evidence="1" id="KW-1133">Transmembrane helix</keyword>
<proteinExistence type="predicted"/>
<feature type="transmembrane region" description="Helical" evidence="1">
    <location>
        <begin position="53"/>
        <end position="76"/>
    </location>
</feature>
<name>A0ABX1ZFB9_9BACL</name>
<evidence type="ECO:0000313" key="3">
    <source>
        <dbReference type="Proteomes" id="UP000618579"/>
    </source>
</evidence>
<dbReference type="RefSeq" id="WP_171681666.1">
    <property type="nucleotide sequence ID" value="NZ_WHNZ01000007.1"/>
</dbReference>
<reference evidence="2 3" key="1">
    <citation type="submission" date="2019-10" db="EMBL/GenBank/DDBJ databases">
        <title>Description of Paenibacillus pedi sp. nov.</title>
        <authorList>
            <person name="Carlier A."/>
            <person name="Qi S."/>
        </authorList>
    </citation>
    <scope>NUCLEOTIDE SEQUENCE [LARGE SCALE GENOMIC DNA]</scope>
    <source>
        <strain evidence="2 3">LMG 31457</strain>
    </source>
</reference>
<comment type="caution">
    <text evidence="2">The sequence shown here is derived from an EMBL/GenBank/DDBJ whole genome shotgun (WGS) entry which is preliminary data.</text>
</comment>
<protein>
    <submittedName>
        <fullName evidence="2">Uncharacterized protein</fullName>
    </submittedName>
</protein>
<accession>A0ABX1ZFB9</accession>
<dbReference type="Proteomes" id="UP000618579">
    <property type="component" value="Unassembled WGS sequence"/>
</dbReference>
<keyword evidence="1" id="KW-0812">Transmembrane</keyword>
<evidence type="ECO:0000256" key="1">
    <source>
        <dbReference type="SAM" id="Phobius"/>
    </source>
</evidence>
<gene>
    <name evidence="2" type="ORF">GC097_01950</name>
</gene>
<evidence type="ECO:0000313" key="2">
    <source>
        <dbReference type="EMBL" id="NOU98785.1"/>
    </source>
</evidence>
<keyword evidence="3" id="KW-1185">Reference proteome</keyword>
<keyword evidence="1" id="KW-0472">Membrane</keyword>
<dbReference type="EMBL" id="WHNZ01000007">
    <property type="protein sequence ID" value="NOU98785.1"/>
    <property type="molecule type" value="Genomic_DNA"/>
</dbReference>
<organism evidence="2 3">
    <name type="scientific">Paenibacillus planticolens</name>
    <dbReference type="NCBI Taxonomy" id="2654976"/>
    <lineage>
        <taxon>Bacteria</taxon>
        <taxon>Bacillati</taxon>
        <taxon>Bacillota</taxon>
        <taxon>Bacilli</taxon>
        <taxon>Bacillales</taxon>
        <taxon>Paenibacillaceae</taxon>
        <taxon>Paenibacillus</taxon>
    </lineage>
</organism>
<sequence>MKIGGITLFICGIFLFGISGLEKVLIYIAGAISFKFTEMEQLKNFTPPDIWNLVNYTLIISIILCIAGLVLFVLYLNSRYRKVD</sequence>
<feature type="transmembrane region" description="Helical" evidence="1">
    <location>
        <begin position="7"/>
        <end position="33"/>
    </location>
</feature>